<sequence>SAVIWEENVVQIFATLGHVSRPTNS</sequence>
<organism evidence="1 2">
    <name type="scientific">Megaselia scalaris</name>
    <name type="common">Humpbacked fly</name>
    <name type="synonym">Phora scalaris</name>
    <dbReference type="NCBI Taxonomy" id="36166"/>
    <lineage>
        <taxon>Eukaryota</taxon>
        <taxon>Metazoa</taxon>
        <taxon>Ecdysozoa</taxon>
        <taxon>Arthropoda</taxon>
        <taxon>Hexapoda</taxon>
        <taxon>Insecta</taxon>
        <taxon>Pterygota</taxon>
        <taxon>Neoptera</taxon>
        <taxon>Endopterygota</taxon>
        <taxon>Diptera</taxon>
        <taxon>Brachycera</taxon>
        <taxon>Muscomorpha</taxon>
        <taxon>Platypezoidea</taxon>
        <taxon>Phoridae</taxon>
        <taxon>Megaseliini</taxon>
        <taxon>Megaselia</taxon>
    </lineage>
</organism>
<reference evidence="2" key="1">
    <citation type="submission" date="2013-02" db="EMBL/GenBank/DDBJ databases">
        <authorList>
            <person name="Hughes D."/>
        </authorList>
    </citation>
    <scope>NUCLEOTIDE SEQUENCE</scope>
    <source>
        <strain>Durham</strain>
        <strain evidence="2">NC isolate 2 -- Noor lab</strain>
    </source>
</reference>
<dbReference type="HOGENOM" id="CLU_3420683_0_0_1"/>
<evidence type="ECO:0000313" key="1">
    <source>
        <dbReference type="EnsemblMetazoa" id="MESCA012057-PA"/>
    </source>
</evidence>
<proteinExistence type="predicted"/>
<dbReference type="Proteomes" id="UP000015102">
    <property type="component" value="Unassembled WGS sequence"/>
</dbReference>
<reference evidence="1" key="2">
    <citation type="submission" date="2015-06" db="UniProtKB">
        <authorList>
            <consortium name="EnsemblMetazoa"/>
        </authorList>
    </citation>
    <scope>IDENTIFICATION</scope>
</reference>
<name>T1H5S4_MEGSC</name>
<evidence type="ECO:0000313" key="2">
    <source>
        <dbReference type="Proteomes" id="UP000015102"/>
    </source>
</evidence>
<dbReference type="EnsemblMetazoa" id="MESCA012057-RA">
    <property type="protein sequence ID" value="MESCA012057-PA"/>
    <property type="gene ID" value="MESCA012057"/>
</dbReference>
<protein>
    <submittedName>
        <fullName evidence="1">Uncharacterized protein</fullName>
    </submittedName>
</protein>
<keyword evidence="2" id="KW-1185">Reference proteome</keyword>
<dbReference type="AlphaFoldDB" id="T1H5S4"/>
<accession>T1H5S4</accession>